<proteinExistence type="inferred from homology"/>
<comment type="similarity">
    <text evidence="1">Belongs to the GcvT family.</text>
</comment>
<dbReference type="Pfam" id="PF16350">
    <property type="entry name" value="FAO_M"/>
    <property type="match status" value="1"/>
</dbReference>
<dbReference type="Proteomes" id="UP001652625">
    <property type="component" value="Chromosome 02"/>
</dbReference>
<dbReference type="Gene3D" id="3.50.50.60">
    <property type="entry name" value="FAD/NAD(P)-binding domain"/>
    <property type="match status" value="1"/>
</dbReference>
<dbReference type="SUPFAM" id="SSF54373">
    <property type="entry name" value="FAD-linked reductases, C-terminal domain"/>
    <property type="match status" value="1"/>
</dbReference>
<evidence type="ECO:0000259" key="2">
    <source>
        <dbReference type="Pfam" id="PF01266"/>
    </source>
</evidence>
<evidence type="ECO:0000259" key="4">
    <source>
        <dbReference type="Pfam" id="PF08669"/>
    </source>
</evidence>
<keyword evidence="6" id="KW-1185">Reference proteome</keyword>
<dbReference type="SUPFAM" id="SSF51905">
    <property type="entry name" value="FAD/NAD(P)-binding domain"/>
    <property type="match status" value="1"/>
</dbReference>
<feature type="domain" description="Aminomethyltransferase C-terminal" evidence="4">
    <location>
        <begin position="806"/>
        <end position="891"/>
    </location>
</feature>
<dbReference type="Pfam" id="PF01266">
    <property type="entry name" value="DAO"/>
    <property type="match status" value="1"/>
</dbReference>
<sequence length="902" mass="101010">MLSITGKKFTLLAFNSRCLSRVSRYLGTSGSQNNKLTDDKQSVSLPEYADAVVIGGGSIGCSTAYHLTKHGMKNVVLIEKDQLSAGTTWHSAGLLWRLRPSDIEVELLAHTRLIARDILEKETSLSSVFNENGGLFIANNKVRLDEYKRLMTLGKVYGVESYTLSPAETKALYPLMNVNDIYGTLYSPGDGTIDPSGWTAVLSRAAALRGAKIVENCLVTNLLTEVDLFGKKKISEVHTNLGNVKTNCVINCAGAWAPHIGAMCGVPVPLVALRHAYVISERIEGIERMPNVRDHDASVYLRLQGDALAIGGYEQNPMFVNNLPNNFAFSLYDLDWDVFSSNINGAINRVPIIEKTGIKSTVCGPESFTADHKPLIGPDINVRGYYHNCGFNSAGIMLSGGCANELAKWVIHGNPDLDMWSYDIRRFHHSLILNEKWNREKSHEAYAKNYSMQFPNDEPLASRNMRLDPFHQVLKEAGCFYQERHGWERPGWFNLEKVSEVKEYDWYGAYKEIPKHNNYTYNEILNDEYTFNFPQHFDVISSECKTCREKVAVFNMSYFAKFLLTGPDASTAVDWIFTNNMRKPTGSVTYTCMLNEKGGIVADLTVSTLDSSNNSSAIFPEFQENGYYLAIGGAIGEHAWGHIQDVIHNKKFNVKLVDISEEVGMLSIQGPNSRKLLQKLTGENLLNDAFPFSTHKVVEIAGHKMRALRLTFVGEMGWELHIPKHACVDVYHEIMKVGKEFGIVNSGYRAIDNLSIEKGYRHWHADIRADDTPLEAGLAFTCKLKSDVPFLGREVLEKQKKNGLTKKLVCFTIDEHRPLIGLEAIWRNKEIVGMIRRGGYGFHIGKTIGYGYVKSPSGGCIDNEFLKTGNYEIESMGEFIPATCNLNPLFDPENKRIKGLYS</sequence>
<dbReference type="InterPro" id="IPR036188">
    <property type="entry name" value="FAD/NAD-bd_sf"/>
</dbReference>
<dbReference type="Pfam" id="PF01571">
    <property type="entry name" value="GCV_T"/>
    <property type="match status" value="1"/>
</dbReference>
<evidence type="ECO:0000313" key="7">
    <source>
        <dbReference type="RefSeq" id="XP_065647009.1"/>
    </source>
</evidence>
<dbReference type="Gene3D" id="2.40.30.110">
    <property type="entry name" value="Aminomethyltransferase beta-barrel domains"/>
    <property type="match status" value="1"/>
</dbReference>
<accession>A0ABM4BDH3</accession>
<dbReference type="InterPro" id="IPR006076">
    <property type="entry name" value="FAD-dep_OxRdtase"/>
</dbReference>
<dbReference type="SUPFAM" id="SSF101790">
    <property type="entry name" value="Aminomethyltransferase beta-barrel domain"/>
    <property type="match status" value="1"/>
</dbReference>
<evidence type="ECO:0000259" key="5">
    <source>
        <dbReference type="Pfam" id="PF16350"/>
    </source>
</evidence>
<dbReference type="Pfam" id="PF08669">
    <property type="entry name" value="GCV_T_C"/>
    <property type="match status" value="1"/>
</dbReference>
<dbReference type="Gene3D" id="3.30.1360.120">
    <property type="entry name" value="Probable tRNA modification gtpase trme, domain 1"/>
    <property type="match status" value="1"/>
</dbReference>
<dbReference type="SUPFAM" id="SSF103025">
    <property type="entry name" value="Folate-binding domain"/>
    <property type="match status" value="1"/>
</dbReference>
<evidence type="ECO:0000313" key="6">
    <source>
        <dbReference type="Proteomes" id="UP001652625"/>
    </source>
</evidence>
<protein>
    <submittedName>
        <fullName evidence="7">Sarcosine dehydrogenase, mitochondrial</fullName>
    </submittedName>
</protein>
<gene>
    <name evidence="7" type="primary">LOC100197405</name>
</gene>
<reference evidence="7" key="2">
    <citation type="submission" date="2025-08" db="UniProtKB">
        <authorList>
            <consortium name="RefSeq"/>
        </authorList>
    </citation>
    <scope>IDENTIFICATION</scope>
</reference>
<organism evidence="6 7">
    <name type="scientific">Hydra vulgaris</name>
    <name type="common">Hydra</name>
    <name type="synonym">Hydra attenuata</name>
    <dbReference type="NCBI Taxonomy" id="6087"/>
    <lineage>
        <taxon>Eukaryota</taxon>
        <taxon>Metazoa</taxon>
        <taxon>Cnidaria</taxon>
        <taxon>Hydrozoa</taxon>
        <taxon>Hydroidolina</taxon>
        <taxon>Anthoathecata</taxon>
        <taxon>Aplanulata</taxon>
        <taxon>Hydridae</taxon>
        <taxon>Hydra</taxon>
    </lineage>
</organism>
<dbReference type="InterPro" id="IPR028896">
    <property type="entry name" value="GcvT/YgfZ/DmdA"/>
</dbReference>
<dbReference type="PANTHER" id="PTHR43757:SF11">
    <property type="entry name" value="SARCOSINE DEHYDROGENASE"/>
    <property type="match status" value="1"/>
</dbReference>
<dbReference type="InterPro" id="IPR027266">
    <property type="entry name" value="TrmE/GcvT-like"/>
</dbReference>
<dbReference type="RefSeq" id="XP_065647009.1">
    <property type="nucleotide sequence ID" value="XM_065790937.1"/>
</dbReference>
<feature type="domain" description="GCVT N-terminal" evidence="3">
    <location>
        <begin position="470"/>
        <end position="785"/>
    </location>
</feature>
<reference evidence="6" key="1">
    <citation type="submission" date="2025-05" db="UniProtKB">
        <authorList>
            <consortium name="RefSeq"/>
        </authorList>
    </citation>
    <scope>NUCLEOTIDE SEQUENCE [LARGE SCALE GENOMIC DNA]</scope>
</reference>
<feature type="domain" description="FAD dependent oxidoreductase central" evidence="5">
    <location>
        <begin position="412"/>
        <end position="466"/>
    </location>
</feature>
<dbReference type="InterPro" id="IPR032503">
    <property type="entry name" value="FAO_M"/>
</dbReference>
<dbReference type="InterPro" id="IPR013977">
    <property type="entry name" value="GcvT_C"/>
</dbReference>
<dbReference type="PANTHER" id="PTHR43757">
    <property type="entry name" value="AMINOMETHYLTRANSFERASE"/>
    <property type="match status" value="1"/>
</dbReference>
<evidence type="ECO:0000259" key="3">
    <source>
        <dbReference type="Pfam" id="PF01571"/>
    </source>
</evidence>
<dbReference type="InterPro" id="IPR029043">
    <property type="entry name" value="GcvT/YgfZ_C"/>
</dbReference>
<dbReference type="InterPro" id="IPR006222">
    <property type="entry name" value="GCVT_N"/>
</dbReference>
<dbReference type="Gene3D" id="3.30.70.1400">
    <property type="entry name" value="Aminomethyltransferase beta-barrel domains"/>
    <property type="match status" value="1"/>
</dbReference>
<dbReference type="GeneID" id="100197405"/>
<name>A0ABM4BDH3_HYDVU</name>
<feature type="domain" description="FAD dependent oxidoreductase" evidence="2">
    <location>
        <begin position="50"/>
        <end position="409"/>
    </location>
</feature>
<dbReference type="Gene3D" id="3.30.9.10">
    <property type="entry name" value="D-Amino Acid Oxidase, subunit A, domain 2"/>
    <property type="match status" value="1"/>
</dbReference>
<evidence type="ECO:0000256" key="1">
    <source>
        <dbReference type="ARBA" id="ARBA00008609"/>
    </source>
</evidence>